<feature type="repeat" description="WD" evidence="5">
    <location>
        <begin position="1115"/>
        <end position="1156"/>
    </location>
</feature>
<keyword evidence="7" id="KW-0175">Coiled coil</keyword>
<evidence type="ECO:0000256" key="3">
    <source>
        <dbReference type="ARBA" id="ARBA00022741"/>
    </source>
</evidence>
<evidence type="ECO:0000256" key="1">
    <source>
        <dbReference type="ARBA" id="ARBA00022574"/>
    </source>
</evidence>
<evidence type="ECO:0000259" key="9">
    <source>
        <dbReference type="PROSITE" id="PS50011"/>
    </source>
</evidence>
<dbReference type="InterPro" id="IPR036322">
    <property type="entry name" value="WD40_repeat_dom_sf"/>
</dbReference>
<dbReference type="PROSITE" id="PS50011">
    <property type="entry name" value="PROTEIN_KINASE_DOM"/>
    <property type="match status" value="1"/>
</dbReference>
<feature type="domain" description="Protein kinase" evidence="9">
    <location>
        <begin position="258"/>
        <end position="533"/>
    </location>
</feature>
<feature type="compositionally biased region" description="Basic and acidic residues" evidence="8">
    <location>
        <begin position="1"/>
        <end position="19"/>
    </location>
</feature>
<dbReference type="GO" id="GO:0004674">
    <property type="term" value="F:protein serine/threonine kinase activity"/>
    <property type="evidence" value="ECO:0007669"/>
    <property type="project" value="UniProtKB-EC"/>
</dbReference>
<dbReference type="InterPro" id="IPR011009">
    <property type="entry name" value="Kinase-like_dom_sf"/>
</dbReference>
<dbReference type="Gene3D" id="2.130.10.10">
    <property type="entry name" value="YVTN repeat-like/Quinoprotein amine dehydrogenase"/>
    <property type="match status" value="5"/>
</dbReference>
<feature type="repeat" description="WD" evidence="5">
    <location>
        <begin position="1736"/>
        <end position="1766"/>
    </location>
</feature>
<dbReference type="RefSeq" id="WP_145100656.1">
    <property type="nucleotide sequence ID" value="NZ_CP036348.1"/>
</dbReference>
<evidence type="ECO:0000256" key="6">
    <source>
        <dbReference type="PROSITE-ProRule" id="PRU10141"/>
    </source>
</evidence>
<dbReference type="InterPro" id="IPR000719">
    <property type="entry name" value="Prot_kinase_dom"/>
</dbReference>
<feature type="repeat" description="WD" evidence="5">
    <location>
        <begin position="1275"/>
        <end position="1307"/>
    </location>
</feature>
<dbReference type="PANTHER" id="PTHR19879">
    <property type="entry name" value="TRANSCRIPTION INITIATION FACTOR TFIID"/>
    <property type="match status" value="1"/>
</dbReference>
<feature type="region of interest" description="Disordered" evidence="8">
    <location>
        <begin position="87"/>
        <end position="115"/>
    </location>
</feature>
<evidence type="ECO:0000256" key="2">
    <source>
        <dbReference type="ARBA" id="ARBA00022737"/>
    </source>
</evidence>
<accession>A0A518JZ53</accession>
<dbReference type="Pfam" id="PF00069">
    <property type="entry name" value="Pkinase"/>
    <property type="match status" value="1"/>
</dbReference>
<dbReference type="PROSITE" id="PS00678">
    <property type="entry name" value="WD_REPEATS_1"/>
    <property type="match status" value="2"/>
</dbReference>
<dbReference type="InterPro" id="IPR001680">
    <property type="entry name" value="WD40_rpt"/>
</dbReference>
<dbReference type="CDD" id="cd14014">
    <property type="entry name" value="STKc_PknB_like"/>
    <property type="match status" value="1"/>
</dbReference>
<dbReference type="PANTHER" id="PTHR19879:SF9">
    <property type="entry name" value="TRANSCRIPTION INITIATION FACTOR TFIID SUBUNIT 5"/>
    <property type="match status" value="1"/>
</dbReference>
<evidence type="ECO:0000256" key="7">
    <source>
        <dbReference type="SAM" id="Coils"/>
    </source>
</evidence>
<dbReference type="PROSITE" id="PS50082">
    <property type="entry name" value="WD_REPEATS_2"/>
    <property type="match status" value="12"/>
</dbReference>
<feature type="compositionally biased region" description="Polar residues" evidence="8">
    <location>
        <begin position="98"/>
        <end position="108"/>
    </location>
</feature>
<dbReference type="InterPro" id="IPR019775">
    <property type="entry name" value="WD40_repeat_CS"/>
</dbReference>
<keyword evidence="11" id="KW-1185">Reference proteome</keyword>
<dbReference type="Pfam" id="PF00400">
    <property type="entry name" value="WD40"/>
    <property type="match status" value="13"/>
</dbReference>
<dbReference type="KEGG" id="rcf:Poly24_45550"/>
<keyword evidence="10" id="KW-0418">Kinase</keyword>
<feature type="repeat" description="WD" evidence="5">
    <location>
        <begin position="1016"/>
        <end position="1048"/>
    </location>
</feature>
<feature type="compositionally biased region" description="Acidic residues" evidence="8">
    <location>
        <begin position="53"/>
        <end position="65"/>
    </location>
</feature>
<evidence type="ECO:0000256" key="8">
    <source>
        <dbReference type="SAM" id="MobiDB-lite"/>
    </source>
</evidence>
<dbReference type="InterPro" id="IPR020472">
    <property type="entry name" value="WD40_PAC1"/>
</dbReference>
<dbReference type="SUPFAM" id="SSF50978">
    <property type="entry name" value="WD40 repeat-like"/>
    <property type="match status" value="3"/>
</dbReference>
<gene>
    <name evidence="10" type="primary">pknD_6</name>
    <name evidence="10" type="ORF">Poly24_45550</name>
</gene>
<dbReference type="InterPro" id="IPR008271">
    <property type="entry name" value="Ser/Thr_kinase_AS"/>
</dbReference>
<dbReference type="GO" id="GO:0005524">
    <property type="term" value="F:ATP binding"/>
    <property type="evidence" value="ECO:0007669"/>
    <property type="project" value="UniProtKB-UniRule"/>
</dbReference>
<reference evidence="10 11" key="1">
    <citation type="submission" date="2019-02" db="EMBL/GenBank/DDBJ databases">
        <title>Deep-cultivation of Planctomycetes and their phenomic and genomic characterization uncovers novel biology.</title>
        <authorList>
            <person name="Wiegand S."/>
            <person name="Jogler M."/>
            <person name="Boedeker C."/>
            <person name="Pinto D."/>
            <person name="Vollmers J."/>
            <person name="Rivas-Marin E."/>
            <person name="Kohn T."/>
            <person name="Peeters S.H."/>
            <person name="Heuer A."/>
            <person name="Rast P."/>
            <person name="Oberbeckmann S."/>
            <person name="Bunk B."/>
            <person name="Jeske O."/>
            <person name="Meyerdierks A."/>
            <person name="Storesund J.E."/>
            <person name="Kallscheuer N."/>
            <person name="Luecker S."/>
            <person name="Lage O.M."/>
            <person name="Pohl T."/>
            <person name="Merkel B.J."/>
            <person name="Hornburger P."/>
            <person name="Mueller R.-W."/>
            <person name="Bruemmer F."/>
            <person name="Labrenz M."/>
            <person name="Spormann A.M."/>
            <person name="Op den Camp H."/>
            <person name="Overmann J."/>
            <person name="Amann R."/>
            <person name="Jetten M.S.M."/>
            <person name="Mascher T."/>
            <person name="Medema M.H."/>
            <person name="Devos D.P."/>
            <person name="Kaster A.-K."/>
            <person name="Ovreas L."/>
            <person name="Rohde M."/>
            <person name="Galperin M.Y."/>
            <person name="Jogler C."/>
        </authorList>
    </citation>
    <scope>NUCLEOTIDE SEQUENCE [LARGE SCALE GENOMIC DNA]</scope>
    <source>
        <strain evidence="10 11">Poly24</strain>
    </source>
</reference>
<keyword evidence="10" id="KW-0808">Transferase</keyword>
<feature type="repeat" description="WD" evidence="5">
    <location>
        <begin position="1630"/>
        <end position="1663"/>
    </location>
</feature>
<feature type="coiled-coil region" evidence="7">
    <location>
        <begin position="715"/>
        <end position="760"/>
    </location>
</feature>
<feature type="region of interest" description="Disordered" evidence="8">
    <location>
        <begin position="1"/>
        <end position="75"/>
    </location>
</feature>
<keyword evidence="4 6" id="KW-0067">ATP-binding</keyword>
<dbReference type="EC" id="2.7.11.1" evidence="10"/>
<organism evidence="10 11">
    <name type="scientific">Rosistilla carotiformis</name>
    <dbReference type="NCBI Taxonomy" id="2528017"/>
    <lineage>
        <taxon>Bacteria</taxon>
        <taxon>Pseudomonadati</taxon>
        <taxon>Planctomycetota</taxon>
        <taxon>Planctomycetia</taxon>
        <taxon>Pirellulales</taxon>
        <taxon>Pirellulaceae</taxon>
        <taxon>Rosistilla</taxon>
    </lineage>
</organism>
<dbReference type="PROSITE" id="PS00108">
    <property type="entry name" value="PROTEIN_KINASE_ST"/>
    <property type="match status" value="1"/>
</dbReference>
<feature type="repeat" description="WD" evidence="5">
    <location>
        <begin position="1157"/>
        <end position="1190"/>
    </location>
</feature>
<dbReference type="SUPFAM" id="SSF56112">
    <property type="entry name" value="Protein kinase-like (PK-like)"/>
    <property type="match status" value="1"/>
</dbReference>
<evidence type="ECO:0000256" key="4">
    <source>
        <dbReference type="ARBA" id="ARBA00022840"/>
    </source>
</evidence>
<dbReference type="Gene3D" id="3.30.200.20">
    <property type="entry name" value="Phosphorylase Kinase, domain 1"/>
    <property type="match status" value="1"/>
</dbReference>
<evidence type="ECO:0000313" key="10">
    <source>
        <dbReference type="EMBL" id="QDV70822.1"/>
    </source>
</evidence>
<dbReference type="SMART" id="SM00320">
    <property type="entry name" value="WD40"/>
    <property type="match status" value="18"/>
</dbReference>
<dbReference type="PROSITE" id="PS00107">
    <property type="entry name" value="PROTEIN_KINASE_ATP"/>
    <property type="match status" value="1"/>
</dbReference>
<proteinExistence type="predicted"/>
<dbReference type="PRINTS" id="PR00320">
    <property type="entry name" value="GPROTEINBRPT"/>
</dbReference>
<feature type="repeat" description="WD" evidence="5">
    <location>
        <begin position="1772"/>
        <end position="1807"/>
    </location>
</feature>
<dbReference type="Proteomes" id="UP000315082">
    <property type="component" value="Chromosome"/>
</dbReference>
<feature type="repeat" description="WD" evidence="5">
    <location>
        <begin position="1212"/>
        <end position="1246"/>
    </location>
</feature>
<dbReference type="InterPro" id="IPR017441">
    <property type="entry name" value="Protein_kinase_ATP_BS"/>
</dbReference>
<dbReference type="Gene3D" id="1.10.510.10">
    <property type="entry name" value="Transferase(Phosphotransferase) domain 1"/>
    <property type="match status" value="1"/>
</dbReference>
<keyword evidence="2" id="KW-0677">Repeat</keyword>
<feature type="repeat" description="WD" evidence="5">
    <location>
        <begin position="927"/>
        <end position="967"/>
    </location>
</feature>
<dbReference type="EMBL" id="CP036348">
    <property type="protein sequence ID" value="QDV70822.1"/>
    <property type="molecule type" value="Genomic_DNA"/>
</dbReference>
<feature type="repeat" description="WD" evidence="5">
    <location>
        <begin position="1356"/>
        <end position="1397"/>
    </location>
</feature>
<feature type="repeat" description="WD" evidence="5">
    <location>
        <begin position="1681"/>
        <end position="1722"/>
    </location>
</feature>
<dbReference type="PROSITE" id="PS50294">
    <property type="entry name" value="WD_REPEATS_REGION"/>
    <property type="match status" value="6"/>
</dbReference>
<dbReference type="InterPro" id="IPR015943">
    <property type="entry name" value="WD40/YVTN_repeat-like_dom_sf"/>
</dbReference>
<dbReference type="OrthoDB" id="9765809at2"/>
<evidence type="ECO:0000256" key="5">
    <source>
        <dbReference type="PROSITE-ProRule" id="PRU00221"/>
    </source>
</evidence>
<feature type="binding site" evidence="6">
    <location>
        <position position="287"/>
    </location>
    <ligand>
        <name>ATP</name>
        <dbReference type="ChEBI" id="CHEBI:30616"/>
    </ligand>
</feature>
<dbReference type="SMART" id="SM00220">
    <property type="entry name" value="S_TKc"/>
    <property type="match status" value="1"/>
</dbReference>
<dbReference type="CDD" id="cd00200">
    <property type="entry name" value="WD40"/>
    <property type="match status" value="3"/>
</dbReference>
<keyword evidence="3 6" id="KW-0547">Nucleotide-binding</keyword>
<sequence length="1863" mass="203013">MTNNDPHDNDDRKGADKSEPMFPLRAPEDHVVPPSDADESNAPASEQVGDQTVEFDEETSFDVDDSPLSKAFGPTGTIVEGEHFLDPQQTFFPGDQTVEFTQQASDDSPTLDADDLQALQSDGPIQPDLARTVDEAFGKTFETPTVDLGNPQGVADFPTQEFESGMIPDSSDLKETIDPDSVLNGNNITQTIDSRALSDEDKRIWGLTTDFSVASEEAPRPAAPRGAVDRDNITESKVLVPGRQLSGIGTDLTLGSDYELIEVLGEGGMGTVYLARQTSLDRLVALKMVRPLPDAKAQQLRETGRLDAAENNRRNQFLSEAIVTGDLDHPNIVPIHDLALADDKALFYAMKKVDGTPWSQAIMDKSQDENLEILLKVCDAIGFAHARGVVHRDIKPENVMLGEFGVVMLMDWGLAIPKPGCKKKSTIQKAASLGGSPAYMAPEMATGPVESIGPASDIYLLGAVLFEIITGRPPHIGNNLTQCLKAAVTNQIVEVSSRHDGELMQIARTAMATKPSRRYATVADLQKAIRQYRSHAESIMMTVRADTDLLQAEESNEYTDFARATFGFEEALTLWPGNEIAAHGLDKARIAYATNALQKEDFELGLSLLDSGQEAHRPLIDKLQHGQQDRDSRRGRLRLAKQVAVGLVAFILLGGTGALYKISTEKNRAVDAERQARTNARLAEAKRAEALANMELARRSQVEAEYQKGIAQEEADEADRQRAIATQKAIEAESNFQLAAANERKAIKNAEEAARQEQIALQQRSIAIKNAEEAIRQRENAVYEAYVAQIGLAKARIDQNEFDDARRILLELKAQTAEGESPGWEWQWLWHQANQAQDDKPLSAAGRNLAINRTANQAIVTLEDGTTQRIEIDDAGKITTAEVGQLPSLGSVEVTAISPDQQAIATAGADGIVRLYDAKTLELRSVLRGHTDEITSLGFVDEQRLISGSRDRTLRLWDLNQQRELAQCWHIAAVNDLSLSLADGRVRILAAVADERSGRAVVWDLEAGQFQRVGDFLEHDAPLMAVALSADGLRAASGDRSGRVLVWETNAVHPVDYASRITMAVKAISGSDALANPAAPSDARSPQATSFRELIDAQSNETLKLTPTDSQASLAAAHTDAIESIEFNADGTQLLTTSDDYTIKLWDVASTRLTKTLRGHGGWVRDAVFFPGNDGRILSTGNDAAVRVWQPATLQDTVAFQSTESDMPSLQTRPHDDEIWSASFNTDGTKIVTASRDHTARILEIDPQTLGFKNTVDLVDENGRLQEGSPFVALSLAVDPSHNRLFVGSADSTVRVWDMGSGSQLSSAIGTGLNTTLAVSSDGRLLVTGSSDEEARFLVWEIDAQGMIAEKPKFRLKQHQTTVTAIAISPDNRRIFTGDRNGLGVLWDSATGKAVGAALNQHLGFRINAAQFTPDSQQLLIAADDQKVSRVDLKTLQMLDVLPHPGFVTRLSIAPDGRTAATLAESSLEGTLTSTVTLWDLSNGKDRVIDRAVRRSEASEAEAAKNQRIVSVRFGDSETLVTSHDQTSGDVVKVWRLTGGKATVGQVLQMPKKLATLADAVPMGTDRLLSLAGDAAFLWDLKSLNHIRSYRSHGGVTEADFSFDGKYVVTGSRSIRIWDVASGRSLQKMEVPHDGAVRTVQFSPIESDYTFASGGEDGVCRLWRWDPQQQAITLIKELQDAGTEKATIHQVRFSPDGKYLLSVGDDAIARVWSVDQDQPPHRFKDKESDAPFLCGAFSADGQWIAVGSEDRQARVWQLTDDREGADTPRSVLQGHADQIEAIGFLGSDPRQRRIMTASRDKSARLWDPRLSDRSGKGREILALRKHSLGLTAVDATRDGSLMMTASRDGTIILWPAGYATPTM</sequence>
<feature type="repeat" description="WD" evidence="5">
    <location>
        <begin position="1823"/>
        <end position="1854"/>
    </location>
</feature>
<protein>
    <submittedName>
        <fullName evidence="10">Serine/threonine-protein kinase PknD</fullName>
        <ecNumber evidence="10">2.7.11.1</ecNumber>
    </submittedName>
</protein>
<keyword evidence="1 5" id="KW-0853">WD repeat</keyword>
<evidence type="ECO:0000313" key="11">
    <source>
        <dbReference type="Proteomes" id="UP000315082"/>
    </source>
</evidence>
<name>A0A518JZ53_9BACT</name>